<dbReference type="InterPro" id="IPR001638">
    <property type="entry name" value="Solute-binding_3/MltF_N"/>
</dbReference>
<dbReference type="Proteomes" id="UP000051324">
    <property type="component" value="Unassembled WGS sequence"/>
</dbReference>
<dbReference type="SUPFAM" id="SSF53850">
    <property type="entry name" value="Periplasmic binding protein-like II"/>
    <property type="match status" value="1"/>
</dbReference>
<dbReference type="GO" id="GO:0006865">
    <property type="term" value="P:amino acid transport"/>
    <property type="evidence" value="ECO:0007669"/>
    <property type="project" value="TreeGrafter"/>
</dbReference>
<dbReference type="Gene3D" id="1.10.3720.10">
    <property type="entry name" value="MetI-like"/>
    <property type="match status" value="1"/>
</dbReference>
<dbReference type="AlphaFoldDB" id="A0A0R1U8I9"/>
<dbReference type="eggNOG" id="COG0834">
    <property type="taxonomic scope" value="Bacteria"/>
</dbReference>
<evidence type="ECO:0000259" key="9">
    <source>
        <dbReference type="PROSITE" id="PS50928"/>
    </source>
</evidence>
<evidence type="ECO:0000313" key="10">
    <source>
        <dbReference type="EMBL" id="KRL87496.1"/>
    </source>
</evidence>
<feature type="chain" id="PRO_5006411537" evidence="8">
    <location>
        <begin position="27"/>
        <end position="480"/>
    </location>
</feature>
<feature type="transmembrane region" description="Helical" evidence="7">
    <location>
        <begin position="287"/>
        <end position="310"/>
    </location>
</feature>
<dbReference type="eggNOG" id="COG0765">
    <property type="taxonomic scope" value="Bacteria"/>
</dbReference>
<keyword evidence="6 7" id="KW-0472">Membrane</keyword>
<keyword evidence="5 7" id="KW-1133">Transmembrane helix</keyword>
<evidence type="ECO:0000256" key="5">
    <source>
        <dbReference type="ARBA" id="ARBA00022989"/>
    </source>
</evidence>
<dbReference type="Pfam" id="PF00497">
    <property type="entry name" value="SBP_bac_3"/>
    <property type="match status" value="1"/>
</dbReference>
<dbReference type="GO" id="GO:0043190">
    <property type="term" value="C:ATP-binding cassette (ABC) transporter complex"/>
    <property type="evidence" value="ECO:0007669"/>
    <property type="project" value="InterPro"/>
</dbReference>
<evidence type="ECO:0000256" key="6">
    <source>
        <dbReference type="ARBA" id="ARBA00023136"/>
    </source>
</evidence>
<evidence type="ECO:0000256" key="4">
    <source>
        <dbReference type="ARBA" id="ARBA00022692"/>
    </source>
</evidence>
<evidence type="ECO:0000313" key="11">
    <source>
        <dbReference type="Proteomes" id="UP000051324"/>
    </source>
</evidence>
<dbReference type="Gene3D" id="3.40.190.10">
    <property type="entry name" value="Periplasmic binding protein-like II"/>
    <property type="match status" value="2"/>
</dbReference>
<dbReference type="InterPro" id="IPR043429">
    <property type="entry name" value="ArtM/GltK/GlnP/TcyL/YhdX-like"/>
</dbReference>
<dbReference type="InterPro" id="IPR035906">
    <property type="entry name" value="MetI-like_sf"/>
</dbReference>
<dbReference type="PROSITE" id="PS50928">
    <property type="entry name" value="ABC_TM1"/>
    <property type="match status" value="1"/>
</dbReference>
<organism evidence="10 11">
    <name type="scientific">Ligilactobacillus apodemi DSM 16634 = JCM 16172</name>
    <dbReference type="NCBI Taxonomy" id="1423724"/>
    <lineage>
        <taxon>Bacteria</taxon>
        <taxon>Bacillati</taxon>
        <taxon>Bacillota</taxon>
        <taxon>Bacilli</taxon>
        <taxon>Lactobacillales</taxon>
        <taxon>Lactobacillaceae</taxon>
        <taxon>Ligilactobacillus</taxon>
    </lineage>
</organism>
<evidence type="ECO:0000256" key="8">
    <source>
        <dbReference type="SAM" id="SignalP"/>
    </source>
</evidence>
<feature type="domain" description="ABC transmembrane type-1" evidence="9">
    <location>
        <begin position="283"/>
        <end position="472"/>
    </location>
</feature>
<feature type="transmembrane region" description="Helical" evidence="7">
    <location>
        <begin position="322"/>
        <end position="342"/>
    </location>
</feature>
<keyword evidence="2 7" id="KW-0813">Transport</keyword>
<dbReference type="PATRIC" id="fig|1423724.4.peg.59"/>
<dbReference type="RefSeq" id="WP_025087201.1">
    <property type="nucleotide sequence ID" value="NZ_AZFT01000001.1"/>
</dbReference>
<protein>
    <submittedName>
        <fullName evidence="10">Glutamine-binding protein glutamine transport system permease protein</fullName>
    </submittedName>
</protein>
<dbReference type="CDD" id="cd06261">
    <property type="entry name" value="TM_PBP2"/>
    <property type="match status" value="1"/>
</dbReference>
<dbReference type="SMART" id="SM00079">
    <property type="entry name" value="PBPe"/>
    <property type="match status" value="1"/>
</dbReference>
<sequence length="480" mass="52838">MKKKLFLILSSLCAFLFLFGNGTIKAEKTYQIGTDVTYPPFEFANKNNQYVGIDIDILKAIAKEENFKVNIKAVGFNAAVQSLQSGQLDGVMAGMAMTDERKVKFDFSDPYYKTGFVMAVAKNSKINSLDDLRGKRVALKTGTAAADYANSLKDKYGFTTVTFDDSDNMYNDVVNGNSVACFEDDPVMQYAIKTGTKLKIVTKPAQGGYYGFAVAKGKNQELLKKFNAGLKKIKANGEYQKIINRYLSTKTVSEQKSAKSSSNSERTFWGLLKQNRQALLQGLGETIYLTIVGIFFATIFGIIVGLLGIVPNKFARGLSTTIIYIFRGMPLLVLALFIYNGLPTLTGVKIPAFIAGVITLTLNEGAYTAAFVKGGIESVDKGQMEAARSLGMPFGKAMRKVILPQGIKLMIPSFVNQFIITLKDTSILSIIGILELTQTGKIIIARNLEGFKVWTIIALIYLIIITLLTWLSNYVQKKMK</sequence>
<dbReference type="GO" id="GO:0015276">
    <property type="term" value="F:ligand-gated monoatomic ion channel activity"/>
    <property type="evidence" value="ECO:0007669"/>
    <property type="project" value="InterPro"/>
</dbReference>
<proteinExistence type="inferred from homology"/>
<dbReference type="EMBL" id="AZFT01000001">
    <property type="protein sequence ID" value="KRL87496.1"/>
    <property type="molecule type" value="Genomic_DNA"/>
</dbReference>
<evidence type="ECO:0000256" key="1">
    <source>
        <dbReference type="ARBA" id="ARBA00004651"/>
    </source>
</evidence>
<evidence type="ECO:0000256" key="7">
    <source>
        <dbReference type="RuleBase" id="RU363032"/>
    </source>
</evidence>
<evidence type="ECO:0000256" key="3">
    <source>
        <dbReference type="ARBA" id="ARBA00022475"/>
    </source>
</evidence>
<dbReference type="InterPro" id="IPR000515">
    <property type="entry name" value="MetI-like"/>
</dbReference>
<dbReference type="InterPro" id="IPR001320">
    <property type="entry name" value="Iontro_rcpt_C"/>
</dbReference>
<dbReference type="NCBIfam" id="TIGR01726">
    <property type="entry name" value="HEQRo_perm_3TM"/>
    <property type="match status" value="1"/>
</dbReference>
<evidence type="ECO:0000256" key="2">
    <source>
        <dbReference type="ARBA" id="ARBA00022448"/>
    </source>
</evidence>
<keyword evidence="3" id="KW-1003">Cell membrane</keyword>
<gene>
    <name evidence="10" type="ORF">FC32_GL000058</name>
</gene>
<comment type="caution">
    <text evidence="10">The sequence shown here is derived from an EMBL/GenBank/DDBJ whole genome shotgun (WGS) entry which is preliminary data.</text>
</comment>
<dbReference type="SUPFAM" id="SSF161098">
    <property type="entry name" value="MetI-like"/>
    <property type="match status" value="1"/>
</dbReference>
<comment type="subcellular location">
    <subcellularLocation>
        <location evidence="1 7">Cell membrane</location>
        <topology evidence="1 7">Multi-pass membrane protein</topology>
    </subcellularLocation>
</comment>
<dbReference type="CDD" id="cd13619">
    <property type="entry name" value="PBP2_GlnP"/>
    <property type="match status" value="1"/>
</dbReference>
<accession>A0A0R1U8I9</accession>
<dbReference type="OrthoDB" id="9774451at2"/>
<dbReference type="Pfam" id="PF00528">
    <property type="entry name" value="BPD_transp_1"/>
    <property type="match status" value="1"/>
</dbReference>
<dbReference type="InterPro" id="IPR010065">
    <property type="entry name" value="AA_ABC_transptr_permease_3TM"/>
</dbReference>
<reference evidence="10 11" key="1">
    <citation type="journal article" date="2015" name="Genome Announc.">
        <title>Expanding the biotechnology potential of lactobacilli through comparative genomics of 213 strains and associated genera.</title>
        <authorList>
            <person name="Sun Z."/>
            <person name="Harris H.M."/>
            <person name="McCann A."/>
            <person name="Guo C."/>
            <person name="Argimon S."/>
            <person name="Zhang W."/>
            <person name="Yang X."/>
            <person name="Jeffery I.B."/>
            <person name="Cooney J.C."/>
            <person name="Kagawa T.F."/>
            <person name="Liu W."/>
            <person name="Song Y."/>
            <person name="Salvetti E."/>
            <person name="Wrobel A."/>
            <person name="Rasinkangas P."/>
            <person name="Parkhill J."/>
            <person name="Rea M.C."/>
            <person name="O'Sullivan O."/>
            <person name="Ritari J."/>
            <person name="Douillard F.P."/>
            <person name="Paul Ross R."/>
            <person name="Yang R."/>
            <person name="Briner A.E."/>
            <person name="Felis G.E."/>
            <person name="de Vos W.M."/>
            <person name="Barrangou R."/>
            <person name="Klaenhammer T.R."/>
            <person name="Caufield P.W."/>
            <person name="Cui Y."/>
            <person name="Zhang H."/>
            <person name="O'Toole P.W."/>
        </authorList>
    </citation>
    <scope>NUCLEOTIDE SEQUENCE [LARGE SCALE GENOMIC DNA]</scope>
    <source>
        <strain evidence="10 11">DSM 16634</strain>
    </source>
</reference>
<keyword evidence="4 7" id="KW-0812">Transmembrane</keyword>
<keyword evidence="11" id="KW-1185">Reference proteome</keyword>
<comment type="similarity">
    <text evidence="7">Belongs to the binding-protein-dependent transport system permease family.</text>
</comment>
<dbReference type="PANTHER" id="PTHR30614:SF46">
    <property type="entry name" value="ABC TRANSPORTER MEMBRANE SPANNING PERMEASE-GLUTAMINE TRANSPORT"/>
    <property type="match status" value="1"/>
</dbReference>
<name>A0A0R1U8I9_9LACO</name>
<dbReference type="SMART" id="SM00062">
    <property type="entry name" value="PBPb"/>
    <property type="match status" value="1"/>
</dbReference>
<keyword evidence="8" id="KW-0732">Signal</keyword>
<dbReference type="STRING" id="1423724.FC32_GL000058"/>
<feature type="signal peptide" evidence="8">
    <location>
        <begin position="1"/>
        <end position="26"/>
    </location>
</feature>
<feature type="transmembrane region" description="Helical" evidence="7">
    <location>
        <begin position="453"/>
        <end position="475"/>
    </location>
</feature>
<dbReference type="PANTHER" id="PTHR30614">
    <property type="entry name" value="MEMBRANE COMPONENT OF AMINO ACID ABC TRANSPORTER"/>
    <property type="match status" value="1"/>
</dbReference>